<dbReference type="EMBL" id="CAJPWZ010001804">
    <property type="protein sequence ID" value="CAG2224407.1"/>
    <property type="molecule type" value="Genomic_DNA"/>
</dbReference>
<gene>
    <name evidence="10" type="ORF">MEDL_37595</name>
</gene>
<dbReference type="Proteomes" id="UP000683360">
    <property type="component" value="Unassembled WGS sequence"/>
</dbReference>
<dbReference type="PANTHER" id="PTHR14647:SF87">
    <property type="entry name" value="PUTATIVE-RELATED"/>
    <property type="match status" value="1"/>
</dbReference>
<evidence type="ECO:0000256" key="6">
    <source>
        <dbReference type="ARBA" id="ARBA00022989"/>
    </source>
</evidence>
<accession>A0A8S3T660</accession>
<keyword evidence="5" id="KW-0735">Signal-anchor</keyword>
<dbReference type="SUPFAM" id="SSF52540">
    <property type="entry name" value="P-loop containing nucleoside triphosphate hydrolases"/>
    <property type="match status" value="1"/>
</dbReference>
<evidence type="ECO:0000256" key="4">
    <source>
        <dbReference type="ARBA" id="ARBA00022692"/>
    </source>
</evidence>
<evidence type="ECO:0000256" key="2">
    <source>
        <dbReference type="ARBA" id="ARBA00008124"/>
    </source>
</evidence>
<reference evidence="10" key="1">
    <citation type="submission" date="2021-03" db="EMBL/GenBank/DDBJ databases">
        <authorList>
            <person name="Bekaert M."/>
        </authorList>
    </citation>
    <scope>NUCLEOTIDE SEQUENCE</scope>
</reference>
<organism evidence="10 11">
    <name type="scientific">Mytilus edulis</name>
    <name type="common">Blue mussel</name>
    <dbReference type="NCBI Taxonomy" id="6550"/>
    <lineage>
        <taxon>Eukaryota</taxon>
        <taxon>Metazoa</taxon>
        <taxon>Spiralia</taxon>
        <taxon>Lophotrochozoa</taxon>
        <taxon>Mollusca</taxon>
        <taxon>Bivalvia</taxon>
        <taxon>Autobranchia</taxon>
        <taxon>Pteriomorphia</taxon>
        <taxon>Mytilida</taxon>
        <taxon>Mytiloidea</taxon>
        <taxon>Mytilidae</taxon>
        <taxon>Mytilinae</taxon>
        <taxon>Mytilus</taxon>
    </lineage>
</organism>
<comment type="similarity">
    <text evidence="2">Belongs to the galactose-3-O-sulfotransferase family.</text>
</comment>
<evidence type="ECO:0000256" key="9">
    <source>
        <dbReference type="ARBA" id="ARBA00023180"/>
    </source>
</evidence>
<keyword evidence="3 10" id="KW-0808">Transferase</keyword>
<evidence type="ECO:0000256" key="1">
    <source>
        <dbReference type="ARBA" id="ARBA00004323"/>
    </source>
</evidence>
<evidence type="ECO:0000256" key="5">
    <source>
        <dbReference type="ARBA" id="ARBA00022968"/>
    </source>
</evidence>
<keyword evidence="4" id="KW-0812">Transmembrane</keyword>
<dbReference type="Gene3D" id="3.40.50.300">
    <property type="entry name" value="P-loop containing nucleotide triphosphate hydrolases"/>
    <property type="match status" value="2"/>
</dbReference>
<keyword evidence="7" id="KW-0333">Golgi apparatus</keyword>
<name>A0A8S3T660_MYTED</name>
<comment type="subcellular location">
    <subcellularLocation>
        <location evidence="1">Golgi apparatus membrane</location>
        <topology evidence="1">Single-pass type II membrane protein</topology>
    </subcellularLocation>
</comment>
<keyword evidence="6" id="KW-1133">Transmembrane helix</keyword>
<evidence type="ECO:0000313" key="10">
    <source>
        <dbReference type="EMBL" id="CAG2224407.1"/>
    </source>
</evidence>
<dbReference type="GO" id="GO:0009247">
    <property type="term" value="P:glycolipid biosynthetic process"/>
    <property type="evidence" value="ECO:0007669"/>
    <property type="project" value="InterPro"/>
</dbReference>
<dbReference type="EC" id="2.8.2.-" evidence="10"/>
<sequence>MPAVDAIQPNVISVLETVTPKNIRSIPLSSTHFDILCLHVLYNRTAFENILPNDTVYIGTLRDPFDYFISMMLYFPMMFDRFNISGPRAITDFLEDPEKHDASISIEKYALYSFTKNRMAIDYGFPLELLVNSRSRKKDIHKYLKQLDKELELVIIVEHFDESMILLKRILKWSTKDILYIRQNANTNTGNKEINIGENDRTRYRQLSEIDFMLYRHFYLKLWRQIKMELLFHEEVLYFKTVRKEVEDFCQNLNQNSTVLKFPSSEWSETFEITRGTCDSLMISEFDFVKKIKENQYPSLIRLAVLVVITTVALIYIEFRTIEKRELPIQLNVLQQEVRHIAFVKVHKAASTTIQNILFRFGTERNLTFVMPSVNAIYPHVISLLETVTPKNIRSIPLSATHFDILCLHVLYNRTAFENILPNDTVYIGTLRDPFDYFISMMLYFPMMFDQFNISGPRAITDFLEDPEKHDASISIEKYALYSFTKNRMAIDYGFPLELLVNSRSRRHDIQRYIEQLDKEFALVIIVEHFDESMILLKRILKWSTKDILYIRKNANRNTGNKEINIGENDRTRYSQLSEIDYMLYRHFYLKLWRQIKMELLFHEEVLYFKTVRKEVEDFCQNLNQSSTVLKIPSSEWSEHFEITRGTCDLLVISEFDFVKKIKEKQYPR</sequence>
<evidence type="ECO:0000256" key="8">
    <source>
        <dbReference type="ARBA" id="ARBA00023136"/>
    </source>
</evidence>
<proteinExistence type="inferred from homology"/>
<keyword evidence="11" id="KW-1185">Reference proteome</keyword>
<dbReference type="AlphaFoldDB" id="A0A8S3T660"/>
<dbReference type="PANTHER" id="PTHR14647">
    <property type="entry name" value="GALACTOSE-3-O-SULFOTRANSFERASE"/>
    <property type="match status" value="1"/>
</dbReference>
<evidence type="ECO:0000313" key="11">
    <source>
        <dbReference type="Proteomes" id="UP000683360"/>
    </source>
</evidence>
<evidence type="ECO:0000256" key="3">
    <source>
        <dbReference type="ARBA" id="ARBA00022679"/>
    </source>
</evidence>
<dbReference type="GO" id="GO:0001733">
    <property type="term" value="F:galactosylceramide sulfotransferase activity"/>
    <property type="evidence" value="ECO:0007669"/>
    <property type="project" value="InterPro"/>
</dbReference>
<keyword evidence="9" id="KW-0325">Glycoprotein</keyword>
<dbReference type="InterPro" id="IPR027417">
    <property type="entry name" value="P-loop_NTPase"/>
</dbReference>
<dbReference type="GO" id="GO:0000139">
    <property type="term" value="C:Golgi membrane"/>
    <property type="evidence" value="ECO:0007669"/>
    <property type="project" value="UniProtKB-SubCell"/>
</dbReference>
<protein>
    <submittedName>
        <fullName evidence="10">GAL3ST2</fullName>
        <ecNumber evidence="10">2.8.2.-</ecNumber>
    </submittedName>
</protein>
<dbReference type="OrthoDB" id="514299at2759"/>
<comment type="caution">
    <text evidence="10">The sequence shown here is derived from an EMBL/GenBank/DDBJ whole genome shotgun (WGS) entry which is preliminary data.</text>
</comment>
<keyword evidence="8" id="KW-0472">Membrane</keyword>
<evidence type="ECO:0000256" key="7">
    <source>
        <dbReference type="ARBA" id="ARBA00023034"/>
    </source>
</evidence>
<dbReference type="InterPro" id="IPR009729">
    <property type="entry name" value="Gal-3-0_sulfotransfrase"/>
</dbReference>
<dbReference type="Pfam" id="PF06990">
    <property type="entry name" value="Gal-3-0_sulfotr"/>
    <property type="match status" value="2"/>
</dbReference>